<dbReference type="InterPro" id="IPR008243">
    <property type="entry name" value="Chorismate_mutase_AroH"/>
</dbReference>
<dbReference type="InterPro" id="IPR035959">
    <property type="entry name" value="RutC-like_sf"/>
</dbReference>
<protein>
    <recommendedName>
        <fullName evidence="1">Chorismate mutase AroH</fullName>
        <ecNumber evidence="1">5.4.99.5</ecNumber>
    </recommendedName>
</protein>
<reference evidence="4 5" key="1">
    <citation type="submission" date="2016-01" db="EMBL/GenBank/DDBJ databases">
        <title>Genome sequence of Thermus parvatiensis, a thermophile isolated from a hot water spring.</title>
        <authorList>
            <person name="Tripathi C."/>
            <person name="Lal R."/>
        </authorList>
    </citation>
    <scope>NUCLEOTIDE SEQUENCE [LARGE SCALE GENOMIC DNA]</scope>
    <source>
        <strain evidence="4 5">RL</strain>
    </source>
</reference>
<keyword evidence="1 2" id="KW-0057">Aromatic amino acid biosynthesis</keyword>
<feature type="binding site" evidence="2">
    <location>
        <position position="107"/>
    </location>
    <ligand>
        <name>prephenate</name>
        <dbReference type="ChEBI" id="CHEBI:29934"/>
    </ligand>
</feature>
<dbReference type="EC" id="5.4.99.5" evidence="1"/>
<keyword evidence="1" id="KW-0963">Cytoplasm</keyword>
<dbReference type="UniPathway" id="UPA00120">
    <property type="reaction ID" value="UER00203"/>
</dbReference>
<dbReference type="AlphaFoldDB" id="A0A109QF86"/>
<dbReference type="PROSITE" id="PS51167">
    <property type="entry name" value="CHORISMATE_MUT_1"/>
    <property type="match status" value="1"/>
</dbReference>
<accession>A0A109QF86</accession>
<evidence type="ECO:0000256" key="2">
    <source>
        <dbReference type="PIRSR" id="PIRSR005965-1"/>
    </source>
</evidence>
<dbReference type="GO" id="GO:0046417">
    <property type="term" value="P:chorismate metabolic process"/>
    <property type="evidence" value="ECO:0007669"/>
    <property type="project" value="UniProtKB-UniRule"/>
</dbReference>
<feature type="binding site" evidence="2">
    <location>
        <position position="89"/>
    </location>
    <ligand>
        <name>prephenate</name>
        <dbReference type="ChEBI" id="CHEBI:29934"/>
    </ligand>
</feature>
<dbReference type="PIRSF" id="PIRSF005965">
    <property type="entry name" value="Chor_mut_AroH"/>
    <property type="match status" value="1"/>
</dbReference>
<proteinExistence type="predicted"/>
<dbReference type="KEGG" id="tpar:AV541_06375"/>
<feature type="binding site" evidence="2">
    <location>
        <position position="6"/>
    </location>
    <ligand>
        <name>prephenate</name>
        <dbReference type="ChEBI" id="CHEBI:29934"/>
    </ligand>
</feature>
<sequence>MVRGIRGAITVEEDTPEAIHQATRELLLKMLEANGIQSYEELAAVIFTVTEDLTSAFPAEAARQIGMHRVPLLSAREVPVPGSLPRVIRVLALWNTDTPQDRVRHVYLREAVRLRPDLESAQ</sequence>
<keyword evidence="1 2" id="KW-0028">Amino-acid biosynthesis</keyword>
<dbReference type="GO" id="GO:0004106">
    <property type="term" value="F:chorismate mutase activity"/>
    <property type="evidence" value="ECO:0007669"/>
    <property type="project" value="UniProtKB-UniRule"/>
</dbReference>
<dbReference type="Gene3D" id="3.30.1330.40">
    <property type="entry name" value="RutC-like"/>
    <property type="match status" value="1"/>
</dbReference>
<dbReference type="SMR" id="A0A109QF86"/>
<comment type="pathway">
    <text evidence="1">Metabolic intermediate biosynthesis; prephenate biosynthesis; prephenate from chorismate: step 1/1.</text>
</comment>
<comment type="subcellular location">
    <subcellularLocation>
        <location evidence="1">Cytoplasm</location>
    </subcellularLocation>
</comment>
<dbReference type="SUPFAM" id="SSF55298">
    <property type="entry name" value="YjgF-like"/>
    <property type="match status" value="1"/>
</dbReference>
<dbReference type="GeneID" id="3169087"/>
<dbReference type="GO" id="GO:0005737">
    <property type="term" value="C:cytoplasm"/>
    <property type="evidence" value="ECO:0007669"/>
    <property type="project" value="UniProtKB-SubCell"/>
</dbReference>
<dbReference type="CDD" id="cd02185">
    <property type="entry name" value="AroH"/>
    <property type="match status" value="1"/>
</dbReference>
<dbReference type="Pfam" id="PF07736">
    <property type="entry name" value="CM_1"/>
    <property type="match status" value="1"/>
</dbReference>
<dbReference type="Proteomes" id="UP000061630">
    <property type="component" value="Chromosome"/>
</dbReference>
<dbReference type="GO" id="GO:0009073">
    <property type="term" value="P:aromatic amino acid family biosynthetic process"/>
    <property type="evidence" value="ECO:0007669"/>
    <property type="project" value="UniProtKB-UniRule"/>
</dbReference>
<dbReference type="GO" id="GO:0008652">
    <property type="term" value="P:amino acid biosynthetic process"/>
    <property type="evidence" value="ECO:0007669"/>
    <property type="project" value="UniProtKB-UniRule"/>
</dbReference>
<evidence type="ECO:0000313" key="5">
    <source>
        <dbReference type="Proteomes" id="UP000061630"/>
    </source>
</evidence>
<evidence type="ECO:0000256" key="1">
    <source>
        <dbReference type="PIRNR" id="PIRNR005965"/>
    </source>
</evidence>
<name>A0A109QF86_9DEIN</name>
<dbReference type="PANTHER" id="PTHR21164:SF0">
    <property type="entry name" value="CHORISMATE MUTASE AROH"/>
    <property type="match status" value="1"/>
</dbReference>
<dbReference type="PANTHER" id="PTHR21164">
    <property type="entry name" value="CHORISMATE MUTASE"/>
    <property type="match status" value="1"/>
</dbReference>
<dbReference type="NCBIfam" id="TIGR01796">
    <property type="entry name" value="CM_mono_aroH"/>
    <property type="match status" value="1"/>
</dbReference>
<evidence type="ECO:0000256" key="3">
    <source>
        <dbReference type="PROSITE-ProRule" id="PRU00514"/>
    </source>
</evidence>
<dbReference type="EMBL" id="CP014141">
    <property type="protein sequence ID" value="AMA75713.1"/>
    <property type="molecule type" value="Genomic_DNA"/>
</dbReference>
<gene>
    <name evidence="4" type="ORF">AV541_06375</name>
</gene>
<dbReference type="FunFam" id="3.30.1330.40:FF:000014">
    <property type="entry name" value="Chorismate mutase AroH"/>
    <property type="match status" value="1"/>
</dbReference>
<organism evidence="4 5">
    <name type="scientific">Thermus parvatiensis</name>
    <dbReference type="NCBI Taxonomy" id="456163"/>
    <lineage>
        <taxon>Bacteria</taxon>
        <taxon>Thermotogati</taxon>
        <taxon>Deinococcota</taxon>
        <taxon>Deinococci</taxon>
        <taxon>Thermales</taxon>
        <taxon>Thermaceae</taxon>
        <taxon>Thermus</taxon>
    </lineage>
</organism>
<keyword evidence="1 3" id="KW-0413">Isomerase</keyword>
<dbReference type="RefSeq" id="WP_011172959.1">
    <property type="nucleotide sequence ID" value="NZ_CP014141.1"/>
</dbReference>
<evidence type="ECO:0000313" key="4">
    <source>
        <dbReference type="EMBL" id="AMA75713.1"/>
    </source>
</evidence>
<comment type="catalytic activity">
    <reaction evidence="1 3">
        <text>chorismate = prephenate</text>
        <dbReference type="Rhea" id="RHEA:13897"/>
        <dbReference type="ChEBI" id="CHEBI:29748"/>
        <dbReference type="ChEBI" id="CHEBI:29934"/>
        <dbReference type="EC" id="5.4.99.5"/>
    </reaction>
</comment>
<comment type="function">
    <text evidence="1">Catalyzes the Claisen rearrangement of chorismate to prephenate. Probably involved in the aromatic amino acid biosynthesis.</text>
</comment>